<proteinExistence type="predicted"/>
<reference evidence="5" key="1">
    <citation type="submission" date="2025-08" db="UniProtKB">
        <authorList>
            <consortium name="RefSeq"/>
        </authorList>
    </citation>
    <scope>IDENTIFICATION</scope>
    <source>
        <tissue evidence="5">Gonad</tissue>
    </source>
</reference>
<dbReference type="GO" id="GO:0005615">
    <property type="term" value="C:extracellular space"/>
    <property type="evidence" value="ECO:0007669"/>
    <property type="project" value="TreeGrafter"/>
</dbReference>
<dbReference type="Pfam" id="PF00147">
    <property type="entry name" value="Fibrinogen_C"/>
    <property type="match status" value="1"/>
</dbReference>
<dbReference type="RefSeq" id="XP_019627953.1">
    <property type="nucleotide sequence ID" value="XM_019772394.1"/>
</dbReference>
<name>A0A6P4YUD0_BRABE</name>
<organism evidence="4 5">
    <name type="scientific">Branchiostoma belcheri</name>
    <name type="common">Amphioxus</name>
    <dbReference type="NCBI Taxonomy" id="7741"/>
    <lineage>
        <taxon>Eukaryota</taxon>
        <taxon>Metazoa</taxon>
        <taxon>Chordata</taxon>
        <taxon>Cephalochordata</taxon>
        <taxon>Leptocardii</taxon>
        <taxon>Amphioxiformes</taxon>
        <taxon>Branchiostomatidae</taxon>
        <taxon>Branchiostoma</taxon>
    </lineage>
</organism>
<feature type="domain" description="Fibrinogen C-terminal" evidence="3">
    <location>
        <begin position="138"/>
        <end position="363"/>
    </location>
</feature>
<dbReference type="PANTHER" id="PTHR19143">
    <property type="entry name" value="FIBRINOGEN/TENASCIN/ANGIOPOEITIN"/>
    <property type="match status" value="1"/>
</dbReference>
<dbReference type="Gene3D" id="3.90.215.10">
    <property type="entry name" value="Gamma Fibrinogen, chain A, domain 1"/>
    <property type="match status" value="1"/>
</dbReference>
<dbReference type="Proteomes" id="UP000515135">
    <property type="component" value="Unplaced"/>
</dbReference>
<dbReference type="NCBIfam" id="NF040941">
    <property type="entry name" value="GGGWT_bact"/>
    <property type="match status" value="1"/>
</dbReference>
<dbReference type="PANTHER" id="PTHR19143:SF394">
    <property type="entry name" value="ANGIOPOIETIN-RELATED PROTEIN 3-LIKE"/>
    <property type="match status" value="1"/>
</dbReference>
<evidence type="ECO:0000256" key="2">
    <source>
        <dbReference type="SAM" id="SignalP"/>
    </source>
</evidence>
<evidence type="ECO:0000259" key="3">
    <source>
        <dbReference type="PROSITE" id="PS51406"/>
    </source>
</evidence>
<evidence type="ECO:0000256" key="1">
    <source>
        <dbReference type="SAM" id="MobiDB-lite"/>
    </source>
</evidence>
<dbReference type="InterPro" id="IPR050373">
    <property type="entry name" value="Fibrinogen_C-term_domain"/>
</dbReference>
<sequence length="363" mass="40899">MPTMTVWVLTTALLWSVQWSDVTGEGHIDPLTSSLCRLREECTQKVNVEDLEHDELGTPQAICVDFMELLEKHDVDCETLEDPGVKPADVERTLELQYTDKEREQPPTSEKGKENNGDLGYKPHPIDNPGQQFSGNDQERMNQYQDCSHIYTAGSTTNGVYFIKPVNVRDKLSVYCDQTTDGGGWTVIQRRFNGSLEFYRFIDAYRDGFGNSSGEYWLGLDNIHHITAQTSYELYIELKDWQGNVKYAKYSTFSVGPGNNYTLAIDGYSGTAGNGMDLNSGLNFTARGSDPEAILDISMAQFYGGGWWYFWLGSHSNLNGPYFRDTDGFNSDSGNGPGVLWSPFHDNVYYSLKETKMMVRPKG</sequence>
<evidence type="ECO:0000313" key="4">
    <source>
        <dbReference type="Proteomes" id="UP000515135"/>
    </source>
</evidence>
<dbReference type="SMART" id="SM00186">
    <property type="entry name" value="FBG"/>
    <property type="match status" value="1"/>
</dbReference>
<dbReference type="AlphaFoldDB" id="A0A6P4YUD0"/>
<dbReference type="InterPro" id="IPR002181">
    <property type="entry name" value="Fibrinogen_a/b/g_C_dom"/>
</dbReference>
<dbReference type="SUPFAM" id="SSF56496">
    <property type="entry name" value="Fibrinogen C-terminal domain-like"/>
    <property type="match status" value="1"/>
</dbReference>
<dbReference type="PROSITE" id="PS51406">
    <property type="entry name" value="FIBRINOGEN_C_2"/>
    <property type="match status" value="1"/>
</dbReference>
<dbReference type="GeneID" id="109472598"/>
<dbReference type="InterPro" id="IPR036056">
    <property type="entry name" value="Fibrinogen-like_C"/>
</dbReference>
<dbReference type="InterPro" id="IPR014716">
    <property type="entry name" value="Fibrinogen_a/b/g_C_1"/>
</dbReference>
<protein>
    <submittedName>
        <fullName evidence="5">Fibrinogen C domain-containing protein 1-like</fullName>
    </submittedName>
</protein>
<accession>A0A6P4YUD0</accession>
<evidence type="ECO:0000313" key="5">
    <source>
        <dbReference type="RefSeq" id="XP_019627953.1"/>
    </source>
</evidence>
<dbReference type="KEGG" id="bbel:109472598"/>
<gene>
    <name evidence="5" type="primary">LOC109472598</name>
</gene>
<keyword evidence="4" id="KW-1185">Reference proteome</keyword>
<feature type="signal peptide" evidence="2">
    <location>
        <begin position="1"/>
        <end position="24"/>
    </location>
</feature>
<dbReference type="CDD" id="cd00087">
    <property type="entry name" value="FReD"/>
    <property type="match status" value="1"/>
</dbReference>
<feature type="region of interest" description="Disordered" evidence="1">
    <location>
        <begin position="97"/>
        <end position="137"/>
    </location>
</feature>
<keyword evidence="2" id="KW-0732">Signal</keyword>
<feature type="compositionally biased region" description="Basic and acidic residues" evidence="1">
    <location>
        <begin position="97"/>
        <end position="116"/>
    </location>
</feature>
<feature type="chain" id="PRO_5028349713" evidence="2">
    <location>
        <begin position="25"/>
        <end position="363"/>
    </location>
</feature>
<dbReference type="OrthoDB" id="9983050at2759"/>